<reference evidence="2 3" key="1">
    <citation type="submission" date="2020-02" db="EMBL/GenBank/DDBJ databases">
        <title>Flavobacterium sp. genome.</title>
        <authorList>
            <person name="Jung H.S."/>
            <person name="Baek J.H."/>
            <person name="Jeon C.O."/>
        </authorList>
    </citation>
    <scope>NUCLEOTIDE SEQUENCE [LARGE SCALE GENOMIC DNA]</scope>
    <source>
        <strain evidence="2 3">SE-s27</strain>
    </source>
</reference>
<keyword evidence="2" id="KW-0378">Hydrolase</keyword>
<dbReference type="EMBL" id="JAAMPT010000204">
    <property type="protein sequence ID" value="NMH24849.1"/>
    <property type="molecule type" value="Genomic_DNA"/>
</dbReference>
<evidence type="ECO:0000259" key="1">
    <source>
        <dbReference type="Pfam" id="PF00561"/>
    </source>
</evidence>
<dbReference type="Pfam" id="PF00561">
    <property type="entry name" value="Abhydrolase_1"/>
    <property type="match status" value="1"/>
</dbReference>
<dbReference type="PANTHER" id="PTHR43798:SF33">
    <property type="entry name" value="HYDROLASE, PUTATIVE (AFU_ORTHOLOGUE AFUA_2G14860)-RELATED"/>
    <property type="match status" value="1"/>
</dbReference>
<comment type="caution">
    <text evidence="2">The sequence shown here is derived from an EMBL/GenBank/DDBJ whole genome shotgun (WGS) entry which is preliminary data.</text>
</comment>
<dbReference type="Gene3D" id="3.40.50.1820">
    <property type="entry name" value="alpha/beta hydrolase"/>
    <property type="match status" value="1"/>
</dbReference>
<dbReference type="Proteomes" id="UP000767947">
    <property type="component" value="Unassembled WGS sequence"/>
</dbReference>
<feature type="domain" description="AB hydrolase-1" evidence="1">
    <location>
        <begin position="79"/>
        <end position="203"/>
    </location>
</feature>
<dbReference type="GO" id="GO:0016787">
    <property type="term" value="F:hydrolase activity"/>
    <property type="evidence" value="ECO:0007669"/>
    <property type="project" value="UniProtKB-KW"/>
</dbReference>
<sequence length="281" mass="32466">MKKIQFLILTKSIGFYLNLLSFIKPEKAKQIAYQLFSQPRKGKLNPNQLPKTLINTEKETFQHDDHTFQTYIWRGNDEIILLVHGWESNASRWKKMLNHLKPLGKTIIAIDAPAHGLTTGKEFNAPKYAEYINTLTKKYSPKIIIGHSVGGAAISYYLHKFGNPNIEKVVLLGAPSDFKIISNNFVSMLSLNKKIKNRLENYYQEKFNIHIDEFKAHNFAQNFPQKAFIAHDIDDKIVLVEEGKKYASHWKNAIYIETKGLGHSLHDHDLYQKIIQFIQEA</sequence>
<dbReference type="InterPro" id="IPR050266">
    <property type="entry name" value="AB_hydrolase_sf"/>
</dbReference>
<dbReference type="InterPro" id="IPR029058">
    <property type="entry name" value="AB_hydrolase_fold"/>
</dbReference>
<accession>A0ABX1QVK9</accession>
<organism evidence="2 3">
    <name type="scientific">Flavobacterium solisilvae</name>
    <dbReference type="NCBI Taxonomy" id="1852019"/>
    <lineage>
        <taxon>Bacteria</taxon>
        <taxon>Pseudomonadati</taxon>
        <taxon>Bacteroidota</taxon>
        <taxon>Flavobacteriia</taxon>
        <taxon>Flavobacteriales</taxon>
        <taxon>Flavobacteriaceae</taxon>
        <taxon>Flavobacterium</taxon>
    </lineage>
</organism>
<dbReference type="SUPFAM" id="SSF53474">
    <property type="entry name" value="alpha/beta-Hydrolases"/>
    <property type="match status" value="1"/>
</dbReference>
<evidence type="ECO:0000313" key="2">
    <source>
        <dbReference type="EMBL" id="NMH24849.1"/>
    </source>
</evidence>
<name>A0ABX1QVK9_9FLAO</name>
<proteinExistence type="predicted"/>
<evidence type="ECO:0000313" key="3">
    <source>
        <dbReference type="Proteomes" id="UP000767947"/>
    </source>
</evidence>
<protein>
    <submittedName>
        <fullName evidence="2">Alpha/beta hydrolase</fullName>
    </submittedName>
</protein>
<dbReference type="InterPro" id="IPR000073">
    <property type="entry name" value="AB_hydrolase_1"/>
</dbReference>
<keyword evidence="3" id="KW-1185">Reference proteome</keyword>
<gene>
    <name evidence="2" type="ORF">G6042_06160</name>
</gene>
<dbReference type="PANTHER" id="PTHR43798">
    <property type="entry name" value="MONOACYLGLYCEROL LIPASE"/>
    <property type="match status" value="1"/>
</dbReference>